<protein>
    <recommendedName>
        <fullName evidence="8">CCA tRNA nucleotidyltransferase, mitochondrial</fullName>
        <ecNumber evidence="7">2.7.7.72</ecNumber>
    </recommendedName>
    <alternativeName>
        <fullName evidence="10">CCA-adding enzyme</fullName>
    </alternativeName>
    <alternativeName>
        <fullName evidence="9">tRNA CCA-pyrophosphorylase</fullName>
    </alternativeName>
    <alternativeName>
        <fullName evidence="11">tRNA adenylyltransferase</fullName>
    </alternativeName>
    <alternativeName>
        <fullName evidence="12">tRNA nucleotidyltransferase</fullName>
    </alternativeName>
</protein>
<evidence type="ECO:0000256" key="12">
    <source>
        <dbReference type="ARBA" id="ARBA00082324"/>
    </source>
</evidence>
<dbReference type="GO" id="GO:0005759">
    <property type="term" value="C:mitochondrial matrix"/>
    <property type="evidence" value="ECO:0007669"/>
    <property type="project" value="EnsemblFungi"/>
</dbReference>
<evidence type="ECO:0000256" key="8">
    <source>
        <dbReference type="ARBA" id="ARBA00072969"/>
    </source>
</evidence>
<dbReference type="OMA" id="WQKFLDH"/>
<accession>A3LSZ1</accession>
<dbReference type="SUPFAM" id="SSF81891">
    <property type="entry name" value="Poly A polymerase C-terminal region-like"/>
    <property type="match status" value="1"/>
</dbReference>
<proteinExistence type="inferred from homology"/>
<dbReference type="InterPro" id="IPR032828">
    <property type="entry name" value="PolyA_RNA-bd"/>
</dbReference>
<dbReference type="Pfam" id="PF12627">
    <property type="entry name" value="PolyA_pol_RNAbd"/>
    <property type="match status" value="1"/>
</dbReference>
<dbReference type="GO" id="GO:0003723">
    <property type="term" value="F:RNA binding"/>
    <property type="evidence" value="ECO:0007669"/>
    <property type="project" value="UniProtKB-KW"/>
</dbReference>
<dbReference type="PANTHER" id="PTHR13734:SF5">
    <property type="entry name" value="CCA TRNA NUCLEOTIDYLTRANSFERASE, MITOCHONDRIAL"/>
    <property type="match status" value="1"/>
</dbReference>
<evidence type="ECO:0000256" key="13">
    <source>
        <dbReference type="RuleBase" id="RU003953"/>
    </source>
</evidence>
<evidence type="ECO:0000256" key="5">
    <source>
        <dbReference type="ARBA" id="ARBA00050431"/>
    </source>
</evidence>
<dbReference type="PANTHER" id="PTHR13734">
    <property type="entry name" value="TRNA-NUCLEOTIDYLTRANSFERASE"/>
    <property type="match status" value="1"/>
</dbReference>
<evidence type="ECO:0000313" key="17">
    <source>
        <dbReference type="Proteomes" id="UP000002258"/>
    </source>
</evidence>
<evidence type="ECO:0000256" key="10">
    <source>
        <dbReference type="ARBA" id="ARBA00077436"/>
    </source>
</evidence>
<dbReference type="InParanoid" id="A3LSZ1"/>
<feature type="domain" description="tRNA nucleotidyltransferase/poly(A) polymerase RNA and SrmB- binding" evidence="15">
    <location>
        <begin position="208"/>
        <end position="267"/>
    </location>
</feature>
<dbReference type="OrthoDB" id="445712at2759"/>
<dbReference type="EMBL" id="CP000498">
    <property type="protein sequence ID" value="ABN65978.2"/>
    <property type="molecule type" value="Genomic_DNA"/>
</dbReference>
<dbReference type="GeneID" id="4839013"/>
<dbReference type="SUPFAM" id="SSF81301">
    <property type="entry name" value="Nucleotidyltransferase"/>
    <property type="match status" value="1"/>
</dbReference>
<dbReference type="FunCoup" id="A3LSZ1">
    <property type="interactions" value="137"/>
</dbReference>
<evidence type="ECO:0000256" key="6">
    <source>
        <dbReference type="ARBA" id="ARBA00056517"/>
    </source>
</evidence>
<dbReference type="STRING" id="322104.A3LSZ1"/>
<evidence type="ECO:0000256" key="2">
    <source>
        <dbReference type="ARBA" id="ARBA00022679"/>
    </source>
</evidence>
<dbReference type="eggNOG" id="KOG2159">
    <property type="taxonomic scope" value="Eukaryota"/>
</dbReference>
<evidence type="ECO:0000256" key="9">
    <source>
        <dbReference type="ARBA" id="ARBA00076038"/>
    </source>
</evidence>
<dbReference type="Proteomes" id="UP000002258">
    <property type="component" value="Chromosome 4"/>
</dbReference>
<reference evidence="16 17" key="1">
    <citation type="journal article" date="2007" name="Nat. Biotechnol.">
        <title>Genome sequence of the lignocellulose-bioconverting and xylose-fermenting yeast Pichia stipitis.</title>
        <authorList>
            <person name="Jeffries T.W."/>
            <person name="Grigoriev I.V."/>
            <person name="Grimwood J."/>
            <person name="Laplaza J.M."/>
            <person name="Aerts A."/>
            <person name="Salamov A."/>
            <person name="Schmutz J."/>
            <person name="Lindquist E."/>
            <person name="Dehal P."/>
            <person name="Shapiro H."/>
            <person name="Jin Y.S."/>
            <person name="Passoth V."/>
            <person name="Richardson P.M."/>
        </authorList>
    </citation>
    <scope>NUCLEOTIDE SEQUENCE [LARGE SCALE GENOMIC DNA]</scope>
    <source>
        <strain evidence="17">ATCC 58785 / CBS 6054 / NBRC 10063 / NRRL Y-11545</strain>
    </source>
</reference>
<evidence type="ECO:0000256" key="3">
    <source>
        <dbReference type="ARBA" id="ARBA00022741"/>
    </source>
</evidence>
<dbReference type="GO" id="GO:0000166">
    <property type="term" value="F:nucleotide binding"/>
    <property type="evidence" value="ECO:0007669"/>
    <property type="project" value="UniProtKB-KW"/>
</dbReference>
<dbReference type="KEGG" id="pic:PICST_31221"/>
<dbReference type="HOGENOM" id="CLU_019592_2_1_1"/>
<dbReference type="RefSeq" id="XP_001384007.2">
    <property type="nucleotide sequence ID" value="XM_001383970.1"/>
</dbReference>
<dbReference type="Pfam" id="PF01743">
    <property type="entry name" value="PolyA_pol"/>
    <property type="match status" value="1"/>
</dbReference>
<evidence type="ECO:0000259" key="15">
    <source>
        <dbReference type="Pfam" id="PF12627"/>
    </source>
</evidence>
<dbReference type="GO" id="GO:0004810">
    <property type="term" value="F:CCA tRNA nucleotidyltransferase activity"/>
    <property type="evidence" value="ECO:0007669"/>
    <property type="project" value="UniProtKB-EC"/>
</dbReference>
<dbReference type="GO" id="GO:0052927">
    <property type="term" value="F:CC tRNA cytidylyltransferase activity"/>
    <property type="evidence" value="ECO:0007669"/>
    <property type="project" value="EnsemblFungi"/>
</dbReference>
<sequence length="559" mass="64610">MKRPIQTTITLSETEAKIQNLLVDYCRHHSETYPNKFPLELRITGGWVRDKLLGNHSNDIDIAVNHQSGEQFASNLHEYLRVHNPELHLKAIHTIKKNPEKSKHLETCTTKLFGMDIDFVNLRSEEYSDDSRVPIIKFGTPEEDAYRRDATLNSLFFNLNKNEIEDFTGKGLQDLQDGVLRTPLEPLQTFLDDPLRVLRLIRFASRFNFIVEPKTLEAMTSPEIRESLTTKISKERIEVELLKIFTSKNPSYGLRLINYANLYSRIFSTEELVLATPDVVTKLKASCDEISDHVALAATLHPIFVDVERTIQNHFGREFKRLSSIYEYHNPFWLAVILFPYRGLRCKHLPKDRVPSPVAKILMRNGLKTKNYDVDIVTTITDEYVESREILDRYFANPKLVKRSEMGMYLRKFKSFADLNIFFNCFIDIMENLKTLGVSTVGPVPVIPDDVRHHPEFVYTIQKITNKYSDFLEYIDDEGLSDADKIKPLIDGTRLTQELGVKPGPWVTLVTEEILVWQLDNPDKGADECLEYIRDIAQRYVAEEQARVAELKAKKGKKK</sequence>
<dbReference type="GO" id="GO:0052929">
    <property type="term" value="F:ATP:3'-cytidine-cytidine-tRNA adenylyltransferase activity"/>
    <property type="evidence" value="ECO:0007669"/>
    <property type="project" value="EnsemblFungi"/>
</dbReference>
<dbReference type="Gene3D" id="1.10.3090.10">
    <property type="entry name" value="cca-adding enzyme, domain 2"/>
    <property type="match status" value="1"/>
</dbReference>
<keyword evidence="17" id="KW-1185">Reference proteome</keyword>
<keyword evidence="3" id="KW-0547">Nucleotide-binding</keyword>
<evidence type="ECO:0000256" key="1">
    <source>
        <dbReference type="ARBA" id="ARBA00007265"/>
    </source>
</evidence>
<evidence type="ECO:0000313" key="16">
    <source>
        <dbReference type="EMBL" id="ABN65978.2"/>
    </source>
</evidence>
<dbReference type="InterPro" id="IPR002646">
    <property type="entry name" value="PolA_pol_head_dom"/>
</dbReference>
<comment type="similarity">
    <text evidence="1 13">Belongs to the tRNA nucleotidyltransferase/poly(A) polymerase family.</text>
</comment>
<evidence type="ECO:0000259" key="14">
    <source>
        <dbReference type="Pfam" id="PF01743"/>
    </source>
</evidence>
<evidence type="ECO:0000256" key="4">
    <source>
        <dbReference type="ARBA" id="ARBA00022884"/>
    </source>
</evidence>
<dbReference type="FunFam" id="3.30.460.10:FF:000019">
    <property type="entry name" value="tRNA nucleotidyltransferase cca2"/>
    <property type="match status" value="1"/>
</dbReference>
<evidence type="ECO:0000256" key="11">
    <source>
        <dbReference type="ARBA" id="ARBA00080500"/>
    </source>
</evidence>
<dbReference type="AlphaFoldDB" id="A3LSZ1"/>
<feature type="domain" description="Poly A polymerase head" evidence="14">
    <location>
        <begin position="41"/>
        <end position="181"/>
    </location>
</feature>
<dbReference type="EC" id="2.7.7.72" evidence="7"/>
<gene>
    <name evidence="16" type="ORF">PICST_31221</name>
</gene>
<dbReference type="Gene3D" id="3.30.460.10">
    <property type="entry name" value="Beta Polymerase, domain 2"/>
    <property type="match status" value="1"/>
</dbReference>
<organism evidence="16 17">
    <name type="scientific">Scheffersomyces stipitis (strain ATCC 58785 / CBS 6054 / NBRC 10063 / NRRL Y-11545)</name>
    <name type="common">Yeast</name>
    <name type="synonym">Pichia stipitis</name>
    <dbReference type="NCBI Taxonomy" id="322104"/>
    <lineage>
        <taxon>Eukaryota</taxon>
        <taxon>Fungi</taxon>
        <taxon>Dikarya</taxon>
        <taxon>Ascomycota</taxon>
        <taxon>Saccharomycotina</taxon>
        <taxon>Pichiomycetes</taxon>
        <taxon>Debaryomycetaceae</taxon>
        <taxon>Scheffersomyces</taxon>
    </lineage>
</organism>
<evidence type="ECO:0000256" key="7">
    <source>
        <dbReference type="ARBA" id="ARBA00066885"/>
    </source>
</evidence>
<dbReference type="GO" id="GO:0001680">
    <property type="term" value="P:tRNA 3'-terminal CCA addition"/>
    <property type="evidence" value="ECO:0007669"/>
    <property type="project" value="EnsemblFungi"/>
</dbReference>
<name>A3LSZ1_PICST</name>
<keyword evidence="4 13" id="KW-0694">RNA-binding</keyword>
<dbReference type="InterPro" id="IPR043519">
    <property type="entry name" value="NT_sf"/>
</dbReference>
<comment type="function">
    <text evidence="6">Nucleotidyltransferase that catalyzes the addition and repair of the essential 3'-terminal CCA sequence in tRNAs, which is necessary for the attachment of amino acids to the 3' terminus of tRNA molecules, using CTP and ATP as substrates. tRNA 3'-terminal CCA addition is required both for tRNA processing and repair. Also involved in tRNA surveillance by mediating tandem CCA addition to generate a CCACCA at the 3' terminus of unstable tRNAs. While stable tRNAs receive only 3'-terminal CCA, unstable tRNAs are marked with CCACCA and rapidly degraded. The structural flexibility of RNA controls the choice between CCA versus CCACCA addition: following the first CCA addition cycle, nucleotide-binding to the active site triggers a clockwise screw motion, producing torque on the RNA. This ejects stable RNAs, whereas unstable RNAs are refolded while bound to the enzyme and subjected to a second CCA catalytic cycle.</text>
</comment>
<comment type="catalytic activity">
    <reaction evidence="5">
        <text>a tRNA precursor + 2 CTP + ATP = a tRNA with a 3' CCA end + 3 diphosphate</text>
        <dbReference type="Rhea" id="RHEA:14433"/>
        <dbReference type="Rhea" id="RHEA-COMP:10465"/>
        <dbReference type="Rhea" id="RHEA-COMP:10468"/>
        <dbReference type="ChEBI" id="CHEBI:30616"/>
        <dbReference type="ChEBI" id="CHEBI:33019"/>
        <dbReference type="ChEBI" id="CHEBI:37563"/>
        <dbReference type="ChEBI" id="CHEBI:74896"/>
        <dbReference type="ChEBI" id="CHEBI:83071"/>
        <dbReference type="EC" id="2.7.7.72"/>
    </reaction>
</comment>
<dbReference type="CDD" id="cd05398">
    <property type="entry name" value="NT_ClassII-CCAase"/>
    <property type="match status" value="1"/>
</dbReference>
<keyword evidence="2 13" id="KW-0808">Transferase</keyword>